<name>A0A8J2K1A0_9HEXA</name>
<protein>
    <recommendedName>
        <fullName evidence="1">PDEase domain-containing protein</fullName>
    </recommendedName>
</protein>
<dbReference type="PANTHER" id="PTHR11347">
    <property type="entry name" value="CYCLIC NUCLEOTIDE PHOSPHODIESTERASE"/>
    <property type="match status" value="1"/>
</dbReference>
<evidence type="ECO:0000313" key="3">
    <source>
        <dbReference type="Proteomes" id="UP000708208"/>
    </source>
</evidence>
<keyword evidence="3" id="KW-1185">Reference proteome</keyword>
<reference evidence="2" key="1">
    <citation type="submission" date="2021-06" db="EMBL/GenBank/DDBJ databases">
        <authorList>
            <person name="Hodson N. C."/>
            <person name="Mongue J. A."/>
            <person name="Jaron S. K."/>
        </authorList>
    </citation>
    <scope>NUCLEOTIDE SEQUENCE</scope>
</reference>
<dbReference type="EMBL" id="CAJVCH010210380">
    <property type="protein sequence ID" value="CAG7731333.1"/>
    <property type="molecule type" value="Genomic_DNA"/>
</dbReference>
<dbReference type="OrthoDB" id="189220at2759"/>
<dbReference type="PROSITE" id="PS51845">
    <property type="entry name" value="PDEASE_I_2"/>
    <property type="match status" value="1"/>
</dbReference>
<dbReference type="InterPro" id="IPR023174">
    <property type="entry name" value="PDEase_CS"/>
</dbReference>
<evidence type="ECO:0000259" key="1">
    <source>
        <dbReference type="PROSITE" id="PS51845"/>
    </source>
</evidence>
<accession>A0A8J2K1A0</accession>
<sequence>MLFSWDDVDRKERDLMKTFKIPPKTLVTFLMTLEDHYVADVPYHNSIHAADVAQSTHVLLNSPALEVKISSVFTNLEILAAIFAAAIHDVDHPGLTNQFLVNS</sequence>
<dbReference type="PROSITE" id="PS00126">
    <property type="entry name" value="PDEASE_I_1"/>
    <property type="match status" value="1"/>
</dbReference>
<proteinExistence type="predicted"/>
<dbReference type="AlphaFoldDB" id="A0A8J2K1A0"/>
<comment type="caution">
    <text evidence="2">The sequence shown here is derived from an EMBL/GenBank/DDBJ whole genome shotgun (WGS) entry which is preliminary data.</text>
</comment>
<organism evidence="2 3">
    <name type="scientific">Allacma fusca</name>
    <dbReference type="NCBI Taxonomy" id="39272"/>
    <lineage>
        <taxon>Eukaryota</taxon>
        <taxon>Metazoa</taxon>
        <taxon>Ecdysozoa</taxon>
        <taxon>Arthropoda</taxon>
        <taxon>Hexapoda</taxon>
        <taxon>Collembola</taxon>
        <taxon>Symphypleona</taxon>
        <taxon>Sminthuridae</taxon>
        <taxon>Allacma</taxon>
    </lineage>
</organism>
<dbReference type="GO" id="GO:0007165">
    <property type="term" value="P:signal transduction"/>
    <property type="evidence" value="ECO:0007669"/>
    <property type="project" value="InterPro"/>
</dbReference>
<feature type="non-terminal residue" evidence="2">
    <location>
        <position position="1"/>
    </location>
</feature>
<dbReference type="Proteomes" id="UP000708208">
    <property type="component" value="Unassembled WGS sequence"/>
</dbReference>
<evidence type="ECO:0000313" key="2">
    <source>
        <dbReference type="EMBL" id="CAG7731333.1"/>
    </source>
</evidence>
<dbReference type="GO" id="GO:0004114">
    <property type="term" value="F:3',5'-cyclic-nucleotide phosphodiesterase activity"/>
    <property type="evidence" value="ECO:0007669"/>
    <property type="project" value="InterPro"/>
</dbReference>
<dbReference type="InterPro" id="IPR002073">
    <property type="entry name" value="PDEase_catalytic_dom"/>
</dbReference>
<gene>
    <name evidence="2" type="ORF">AFUS01_LOCUS19931</name>
</gene>
<dbReference type="Pfam" id="PF00233">
    <property type="entry name" value="PDEase_I"/>
    <property type="match status" value="1"/>
</dbReference>
<feature type="domain" description="PDEase" evidence="1">
    <location>
        <begin position="1"/>
        <end position="103"/>
    </location>
</feature>